<name>A0A6I6GZJ6_9BACT</name>
<dbReference type="PANTHER" id="PTHR12526">
    <property type="entry name" value="GLYCOSYLTRANSFERASE"/>
    <property type="match status" value="1"/>
</dbReference>
<dbReference type="EMBL" id="CP046566">
    <property type="protein sequence ID" value="QGW27911.1"/>
    <property type="molecule type" value="Genomic_DNA"/>
</dbReference>
<dbReference type="KEGG" id="fls:GLV81_07180"/>
<reference evidence="4 5" key="1">
    <citation type="submission" date="2019-11" db="EMBL/GenBank/DDBJ databases">
        <authorList>
            <person name="Im W.T."/>
        </authorList>
    </citation>
    <scope>NUCLEOTIDE SEQUENCE [LARGE SCALE GENOMIC DNA]</scope>
    <source>
        <strain evidence="4 5">SB-02</strain>
    </source>
</reference>
<dbReference type="SUPFAM" id="SSF53756">
    <property type="entry name" value="UDP-Glycosyltransferase/glycogen phosphorylase"/>
    <property type="match status" value="1"/>
</dbReference>
<protein>
    <submittedName>
        <fullName evidence="4">Glycosyltransferase</fullName>
    </submittedName>
</protein>
<proteinExistence type="predicted"/>
<keyword evidence="1" id="KW-0328">Glycosyltransferase</keyword>
<dbReference type="CDD" id="cd03801">
    <property type="entry name" value="GT4_PimA-like"/>
    <property type="match status" value="1"/>
</dbReference>
<evidence type="ECO:0000313" key="4">
    <source>
        <dbReference type="EMBL" id="QGW27911.1"/>
    </source>
</evidence>
<evidence type="ECO:0000259" key="3">
    <source>
        <dbReference type="Pfam" id="PF00534"/>
    </source>
</evidence>
<dbReference type="Proteomes" id="UP000426027">
    <property type="component" value="Chromosome"/>
</dbReference>
<keyword evidence="5" id="KW-1185">Reference proteome</keyword>
<feature type="domain" description="Glycosyl transferase family 1" evidence="3">
    <location>
        <begin position="203"/>
        <end position="354"/>
    </location>
</feature>
<accession>A0A6I6GZJ6</accession>
<dbReference type="RefSeq" id="WP_157478124.1">
    <property type="nucleotide sequence ID" value="NZ_CP046566.1"/>
</dbReference>
<dbReference type="InterPro" id="IPR001296">
    <property type="entry name" value="Glyco_trans_1"/>
</dbReference>
<dbReference type="AlphaFoldDB" id="A0A6I6GZJ6"/>
<keyword evidence="2 4" id="KW-0808">Transferase</keyword>
<sequence length="388" mass="44367">MQPQDYHIYCTVTNDLSFDRRMQRICGSLARAGYEVTLVGRSTAASLPLDHQPFEQVRLNVSPQKGKRFYWAYNKALYKYLQHQAKAHQQPGATHMAICAIDLDSIVPCLLISKKYQLPRLYDAHELFTELTEVKRRPWIAAIWKAIEAWCVPQFQYGYTVNQFIADEFSRRYKVKYAVVRNMPLPAGNTIVETLQSTLLLPERFFLYQGAVNEGRAFDELIAAMKETSLPLVIAGDGNYMEQVKSLIAAHGVADKVILTGHLKPSVLRNLTQQAFAGITLFNNSGLNQYYSLANRFFDYVQAGKPQVCVRYPEYEHLNEQHEVAVLVNEVAPIEIAQAMNLLAKDAVLYERLIGKCIIAASVWNWNIEEKNMLQVWANCLQEHSKHY</sequence>
<dbReference type="PANTHER" id="PTHR12526:SF629">
    <property type="entry name" value="TEICHURONIC ACID BIOSYNTHESIS GLYCOSYLTRANSFERASE TUAH-RELATED"/>
    <property type="match status" value="1"/>
</dbReference>
<evidence type="ECO:0000256" key="1">
    <source>
        <dbReference type="ARBA" id="ARBA00022676"/>
    </source>
</evidence>
<organism evidence="4 5">
    <name type="scientific">Phnomibacter ginsenosidimutans</name>
    <dbReference type="NCBI Taxonomy" id="2676868"/>
    <lineage>
        <taxon>Bacteria</taxon>
        <taxon>Pseudomonadati</taxon>
        <taxon>Bacteroidota</taxon>
        <taxon>Chitinophagia</taxon>
        <taxon>Chitinophagales</taxon>
        <taxon>Chitinophagaceae</taxon>
        <taxon>Phnomibacter</taxon>
    </lineage>
</organism>
<dbReference type="Gene3D" id="3.40.50.2000">
    <property type="entry name" value="Glycogen Phosphorylase B"/>
    <property type="match status" value="2"/>
</dbReference>
<evidence type="ECO:0000313" key="5">
    <source>
        <dbReference type="Proteomes" id="UP000426027"/>
    </source>
</evidence>
<gene>
    <name evidence="4" type="ORF">GLV81_07180</name>
</gene>
<dbReference type="Pfam" id="PF00534">
    <property type="entry name" value="Glycos_transf_1"/>
    <property type="match status" value="1"/>
</dbReference>
<evidence type="ECO:0000256" key="2">
    <source>
        <dbReference type="ARBA" id="ARBA00022679"/>
    </source>
</evidence>
<dbReference type="GO" id="GO:0016757">
    <property type="term" value="F:glycosyltransferase activity"/>
    <property type="evidence" value="ECO:0007669"/>
    <property type="project" value="UniProtKB-KW"/>
</dbReference>